<reference evidence="2 3" key="1">
    <citation type="journal article" date="2016" name="Biochim. Biophys. Acta">
        <title>Characterization of red-shifted phycobilisomes isolated from the chlorophyll f-containing cyanobacterium Halomicronema hongdechloris.</title>
        <authorList>
            <person name="Li Y."/>
            <person name="Lin Y."/>
            <person name="Garvey C.J."/>
            <person name="Birch D."/>
            <person name="Corkery R.W."/>
            <person name="Loughlin P.C."/>
            <person name="Scheer H."/>
            <person name="Willows R.D."/>
            <person name="Chen M."/>
        </authorList>
    </citation>
    <scope>NUCLEOTIDE SEQUENCE [LARGE SCALE GENOMIC DNA]</scope>
    <source>
        <strain evidence="2 3">C2206</strain>
    </source>
</reference>
<keyword evidence="3" id="KW-1185">Reference proteome</keyword>
<keyword evidence="1" id="KW-1133">Transmembrane helix</keyword>
<dbReference type="EMBL" id="CP021983">
    <property type="protein sequence ID" value="ASC71449.1"/>
    <property type="molecule type" value="Genomic_DNA"/>
</dbReference>
<evidence type="ECO:0000256" key="1">
    <source>
        <dbReference type="SAM" id="Phobius"/>
    </source>
</evidence>
<gene>
    <name evidence="2" type="ORF">XM38_024010</name>
</gene>
<proteinExistence type="predicted"/>
<dbReference type="AlphaFoldDB" id="A0A1Z3HMB0"/>
<organism evidence="2 3">
    <name type="scientific">Halomicronema hongdechloris C2206</name>
    <dbReference type="NCBI Taxonomy" id="1641165"/>
    <lineage>
        <taxon>Bacteria</taxon>
        <taxon>Bacillati</taxon>
        <taxon>Cyanobacteriota</taxon>
        <taxon>Cyanophyceae</taxon>
        <taxon>Nodosilineales</taxon>
        <taxon>Nodosilineaceae</taxon>
        <taxon>Halomicronema</taxon>
    </lineage>
</organism>
<protein>
    <submittedName>
        <fullName evidence="2">Uncharacterized protein</fullName>
    </submittedName>
</protein>
<name>A0A1Z3HMB0_9CYAN</name>
<sequence length="32" mass="3607">MRGSGVLLSIIPTTFEIWLLVSLLTLKEYPLC</sequence>
<dbReference type="Proteomes" id="UP000191901">
    <property type="component" value="Chromosome"/>
</dbReference>
<dbReference type="KEGG" id="hhg:XM38_024010"/>
<feature type="transmembrane region" description="Helical" evidence="1">
    <location>
        <begin position="6"/>
        <end position="26"/>
    </location>
</feature>
<evidence type="ECO:0000313" key="2">
    <source>
        <dbReference type="EMBL" id="ASC71449.1"/>
    </source>
</evidence>
<keyword evidence="1" id="KW-0472">Membrane</keyword>
<accession>A0A1Z3HMB0</accession>
<keyword evidence="1" id="KW-0812">Transmembrane</keyword>
<evidence type="ECO:0000313" key="3">
    <source>
        <dbReference type="Proteomes" id="UP000191901"/>
    </source>
</evidence>